<reference evidence="2 3" key="1">
    <citation type="journal article" date="2012" name="Genome Biol.">
        <title>Genome and low-iron response of an oceanic diatom adapted to chronic iron limitation.</title>
        <authorList>
            <person name="Lommer M."/>
            <person name="Specht M."/>
            <person name="Roy A.S."/>
            <person name="Kraemer L."/>
            <person name="Andreson R."/>
            <person name="Gutowska M.A."/>
            <person name="Wolf J."/>
            <person name="Bergner S.V."/>
            <person name="Schilhabel M.B."/>
            <person name="Klostermeier U.C."/>
            <person name="Beiko R.G."/>
            <person name="Rosenstiel P."/>
            <person name="Hippler M."/>
            <person name="Laroche J."/>
        </authorList>
    </citation>
    <scope>NUCLEOTIDE SEQUENCE [LARGE SCALE GENOMIC DNA]</scope>
    <source>
        <strain evidence="2 3">CCMP1005</strain>
    </source>
</reference>
<accession>K0SHZ1</accession>
<evidence type="ECO:0000313" key="2">
    <source>
        <dbReference type="EMBL" id="EJK64995.1"/>
    </source>
</evidence>
<feature type="non-terminal residue" evidence="2">
    <location>
        <position position="94"/>
    </location>
</feature>
<protein>
    <submittedName>
        <fullName evidence="2">Uncharacterized protein</fullName>
    </submittedName>
</protein>
<keyword evidence="1" id="KW-0732">Signal</keyword>
<sequence>MFLLPSIGAWVADGLVLYLFWGSDGDGAVDDAGDKTTPSRTLLRLALTSSEEHDASQPAGTILSADHDSKLLGISADEVAAHTKYLAVLALFGS</sequence>
<organism evidence="2 3">
    <name type="scientific">Thalassiosira oceanica</name>
    <name type="common">Marine diatom</name>
    <dbReference type="NCBI Taxonomy" id="159749"/>
    <lineage>
        <taxon>Eukaryota</taxon>
        <taxon>Sar</taxon>
        <taxon>Stramenopiles</taxon>
        <taxon>Ochrophyta</taxon>
        <taxon>Bacillariophyta</taxon>
        <taxon>Coscinodiscophyceae</taxon>
        <taxon>Thalassiosirophycidae</taxon>
        <taxon>Thalassiosirales</taxon>
        <taxon>Thalassiosiraceae</taxon>
        <taxon>Thalassiosira</taxon>
    </lineage>
</organism>
<proteinExistence type="predicted"/>
<dbReference type="EMBL" id="AGNL01016591">
    <property type="protein sequence ID" value="EJK64995.1"/>
    <property type="molecule type" value="Genomic_DNA"/>
</dbReference>
<feature type="signal peptide" evidence="1">
    <location>
        <begin position="1"/>
        <end position="25"/>
    </location>
</feature>
<comment type="caution">
    <text evidence="2">The sequence shown here is derived from an EMBL/GenBank/DDBJ whole genome shotgun (WGS) entry which is preliminary data.</text>
</comment>
<feature type="chain" id="PRO_5003841131" evidence="1">
    <location>
        <begin position="26"/>
        <end position="94"/>
    </location>
</feature>
<gene>
    <name evidence="2" type="ORF">THAOC_14212</name>
</gene>
<evidence type="ECO:0000313" key="3">
    <source>
        <dbReference type="Proteomes" id="UP000266841"/>
    </source>
</evidence>
<name>K0SHZ1_THAOC</name>
<dbReference type="Proteomes" id="UP000266841">
    <property type="component" value="Unassembled WGS sequence"/>
</dbReference>
<keyword evidence="3" id="KW-1185">Reference proteome</keyword>
<evidence type="ECO:0000256" key="1">
    <source>
        <dbReference type="SAM" id="SignalP"/>
    </source>
</evidence>
<dbReference type="AlphaFoldDB" id="K0SHZ1"/>